<gene>
    <name evidence="2" type="ORF">B0H16DRAFT_1686231</name>
</gene>
<feature type="signal peptide" evidence="1">
    <location>
        <begin position="1"/>
        <end position="19"/>
    </location>
</feature>
<keyword evidence="3" id="KW-1185">Reference proteome</keyword>
<name>A0AAD7JPX2_9AGAR</name>
<sequence>MVQITRFLSVLSVAAVGLALSLKRDVAKVESDIATISTQVTTLDNAIEAYPTSGGTLVAALGIHTDATNLVTTLNGATTDATANGALDETDARTILNSVEALEPTILDALTDIVVKKPAFAALPIGGIPALILQDLKNLKTATVAFAGALISAAPADLTAEATQLQNNITAAFDPAIAAYSS</sequence>
<dbReference type="PANTHER" id="PTHR38123">
    <property type="entry name" value="CELL WALL SERINE-THREONINE-RICH GALACTOMANNOPROTEIN MP1 (AFU_ORTHOLOGUE AFUA_4G03240)"/>
    <property type="match status" value="1"/>
</dbReference>
<feature type="chain" id="PRO_5042196747" evidence="1">
    <location>
        <begin position="20"/>
        <end position="182"/>
    </location>
</feature>
<dbReference type="GO" id="GO:0005576">
    <property type="term" value="C:extracellular region"/>
    <property type="evidence" value="ECO:0007669"/>
    <property type="project" value="TreeGrafter"/>
</dbReference>
<proteinExistence type="predicted"/>
<dbReference type="Proteomes" id="UP001215598">
    <property type="component" value="Unassembled WGS sequence"/>
</dbReference>
<accession>A0AAD7JPX2</accession>
<reference evidence="2" key="1">
    <citation type="submission" date="2023-03" db="EMBL/GenBank/DDBJ databases">
        <title>Massive genome expansion in bonnet fungi (Mycena s.s.) driven by repeated elements and novel gene families across ecological guilds.</title>
        <authorList>
            <consortium name="Lawrence Berkeley National Laboratory"/>
            <person name="Harder C.B."/>
            <person name="Miyauchi S."/>
            <person name="Viragh M."/>
            <person name="Kuo A."/>
            <person name="Thoen E."/>
            <person name="Andreopoulos B."/>
            <person name="Lu D."/>
            <person name="Skrede I."/>
            <person name="Drula E."/>
            <person name="Henrissat B."/>
            <person name="Morin E."/>
            <person name="Kohler A."/>
            <person name="Barry K."/>
            <person name="LaButti K."/>
            <person name="Morin E."/>
            <person name="Salamov A."/>
            <person name="Lipzen A."/>
            <person name="Mereny Z."/>
            <person name="Hegedus B."/>
            <person name="Baldrian P."/>
            <person name="Stursova M."/>
            <person name="Weitz H."/>
            <person name="Taylor A."/>
            <person name="Grigoriev I.V."/>
            <person name="Nagy L.G."/>
            <person name="Martin F."/>
            <person name="Kauserud H."/>
        </authorList>
    </citation>
    <scope>NUCLEOTIDE SEQUENCE</scope>
    <source>
        <strain evidence="2">CBHHK182m</strain>
    </source>
</reference>
<dbReference type="EMBL" id="JARKIB010000018">
    <property type="protein sequence ID" value="KAJ7769452.1"/>
    <property type="molecule type" value="Genomic_DNA"/>
</dbReference>
<organism evidence="2 3">
    <name type="scientific">Mycena metata</name>
    <dbReference type="NCBI Taxonomy" id="1033252"/>
    <lineage>
        <taxon>Eukaryota</taxon>
        <taxon>Fungi</taxon>
        <taxon>Dikarya</taxon>
        <taxon>Basidiomycota</taxon>
        <taxon>Agaricomycotina</taxon>
        <taxon>Agaricomycetes</taxon>
        <taxon>Agaricomycetidae</taxon>
        <taxon>Agaricales</taxon>
        <taxon>Marasmiineae</taxon>
        <taxon>Mycenaceae</taxon>
        <taxon>Mycena</taxon>
    </lineage>
</organism>
<dbReference type="Gene3D" id="1.20.1280.140">
    <property type="match status" value="1"/>
</dbReference>
<comment type="caution">
    <text evidence="2">The sequence shown here is derived from an EMBL/GenBank/DDBJ whole genome shotgun (WGS) entry which is preliminary data.</text>
</comment>
<evidence type="ECO:0000256" key="1">
    <source>
        <dbReference type="SAM" id="SignalP"/>
    </source>
</evidence>
<dbReference type="InterPro" id="IPR021054">
    <property type="entry name" value="Cell_wall_mannoprotein_1"/>
</dbReference>
<dbReference type="AlphaFoldDB" id="A0AAD7JPX2"/>
<evidence type="ECO:0000313" key="2">
    <source>
        <dbReference type="EMBL" id="KAJ7769452.1"/>
    </source>
</evidence>
<keyword evidence="1" id="KW-0732">Signal</keyword>
<evidence type="ECO:0000313" key="3">
    <source>
        <dbReference type="Proteomes" id="UP001215598"/>
    </source>
</evidence>
<dbReference type="Pfam" id="PF12296">
    <property type="entry name" value="HsbA"/>
    <property type="match status" value="1"/>
</dbReference>
<protein>
    <submittedName>
        <fullName evidence="2">Hydrophobic surface binding protein</fullName>
    </submittedName>
</protein>
<dbReference type="PANTHER" id="PTHR38123:SF1">
    <property type="entry name" value="HYDROPHOBIC SURFACE BINDING PROTEIN"/>
    <property type="match status" value="1"/>
</dbReference>